<protein>
    <recommendedName>
        <fullName evidence="9">Enoyl-[acyl-carrier-protein] reductase [NADH]</fullName>
        <ecNumber evidence="9">1.3.1.9</ecNumber>
    </recommendedName>
</protein>
<dbReference type="EMBL" id="QOPD01000003">
    <property type="protein sequence ID" value="RCL38414.1"/>
    <property type="molecule type" value="Genomic_DNA"/>
</dbReference>
<dbReference type="EC" id="1.3.1.9" evidence="9"/>
<evidence type="ECO:0000256" key="5">
    <source>
        <dbReference type="ARBA" id="ARBA00023002"/>
    </source>
</evidence>
<dbReference type="PIRSF" id="PIRSF000094">
    <property type="entry name" value="Enoyl-ACP_rdct"/>
    <property type="match status" value="1"/>
</dbReference>
<keyword evidence="4" id="KW-0276">Fatty acid metabolism</keyword>
<comment type="pathway">
    <text evidence="1">Lipid metabolism; fatty acid biosynthesis.</text>
</comment>
<dbReference type="PANTHER" id="PTHR43159:SF2">
    <property type="entry name" value="ENOYL-[ACYL-CARRIER-PROTEIN] REDUCTASE [NADH], CHLOROPLASTIC"/>
    <property type="match status" value="1"/>
</dbReference>
<comment type="catalytic activity">
    <reaction evidence="9">
        <text>a 2,3-saturated acyl-[ACP] + NAD(+) = a (2E)-enoyl-[ACP] + NADH + H(+)</text>
        <dbReference type="Rhea" id="RHEA:10240"/>
        <dbReference type="Rhea" id="RHEA-COMP:9925"/>
        <dbReference type="Rhea" id="RHEA-COMP:9926"/>
        <dbReference type="ChEBI" id="CHEBI:15378"/>
        <dbReference type="ChEBI" id="CHEBI:57540"/>
        <dbReference type="ChEBI" id="CHEBI:57945"/>
        <dbReference type="ChEBI" id="CHEBI:78784"/>
        <dbReference type="ChEBI" id="CHEBI:78785"/>
        <dbReference type="EC" id="1.3.1.9"/>
    </reaction>
</comment>
<dbReference type="Gene3D" id="3.40.50.720">
    <property type="entry name" value="NAD(P)-binding Rossmann-like Domain"/>
    <property type="match status" value="1"/>
</dbReference>
<dbReference type="FunFam" id="3.40.50.720:FF:000054">
    <property type="entry name" value="Enoyl-[acyl-carrier-protein] reductase [NADH]"/>
    <property type="match status" value="1"/>
</dbReference>
<keyword evidence="6 9" id="KW-0520">NAD</keyword>
<name>A0A368BNE8_9GAMM</name>
<dbReference type="Pfam" id="PF13561">
    <property type="entry name" value="adh_short_C2"/>
    <property type="match status" value="1"/>
</dbReference>
<reference evidence="13 14" key="1">
    <citation type="journal article" date="2018" name="Microbiome">
        <title>Fine metagenomic profile of the Mediterranean stratified and mixed water columns revealed by assembly and recruitment.</title>
        <authorList>
            <person name="Haro-Moreno J.M."/>
            <person name="Lopez-Perez M."/>
            <person name="De La Torre J.R."/>
            <person name="Picazo A."/>
            <person name="Camacho A."/>
            <person name="Rodriguez-Valera F."/>
        </authorList>
    </citation>
    <scope>NUCLEOTIDE SEQUENCE [LARGE SCALE GENOMIC DNA]</scope>
    <source>
        <strain evidence="13">MED-G83</strain>
    </source>
</reference>
<keyword evidence="5 9" id="KW-0560">Oxidoreductase</keyword>
<evidence type="ECO:0000256" key="12">
    <source>
        <dbReference type="PIRSR" id="PIRSR000094-3"/>
    </source>
</evidence>
<evidence type="ECO:0000256" key="3">
    <source>
        <dbReference type="ARBA" id="ARBA00022516"/>
    </source>
</evidence>
<evidence type="ECO:0000256" key="2">
    <source>
        <dbReference type="ARBA" id="ARBA00009233"/>
    </source>
</evidence>
<feature type="binding site" evidence="12">
    <location>
        <position position="161"/>
    </location>
    <ligand>
        <name>NAD(+)</name>
        <dbReference type="ChEBI" id="CHEBI:57540"/>
    </ligand>
</feature>
<feature type="binding site" evidence="12">
    <location>
        <begin position="17"/>
        <end position="18"/>
    </location>
    <ligand>
        <name>NAD(+)</name>
        <dbReference type="ChEBI" id="CHEBI:57540"/>
    </ligand>
</feature>
<dbReference type="PRINTS" id="PR00081">
    <property type="entry name" value="GDHRDH"/>
</dbReference>
<feature type="binding site" evidence="12">
    <location>
        <position position="11"/>
    </location>
    <ligand>
        <name>NAD(+)</name>
        <dbReference type="ChEBI" id="CHEBI:57540"/>
    </ligand>
</feature>
<dbReference type="Gene3D" id="1.10.8.400">
    <property type="entry name" value="Enoyl acyl carrier protein reductase"/>
    <property type="match status" value="1"/>
</dbReference>
<feature type="binding site" evidence="11">
    <location>
        <position position="93"/>
    </location>
    <ligand>
        <name>substrate</name>
    </ligand>
</feature>
<comment type="caution">
    <text evidence="13">The sequence shown here is derived from an EMBL/GenBank/DDBJ whole genome shotgun (WGS) entry which is preliminary data.</text>
</comment>
<keyword evidence="8 9" id="KW-0275">Fatty acid biosynthesis</keyword>
<keyword evidence="7" id="KW-0443">Lipid metabolism</keyword>
<dbReference type="UniPathway" id="UPA00094"/>
<evidence type="ECO:0000256" key="6">
    <source>
        <dbReference type="ARBA" id="ARBA00023027"/>
    </source>
</evidence>
<proteinExistence type="inferred from homology"/>
<evidence type="ECO:0000313" key="13">
    <source>
        <dbReference type="EMBL" id="RCL38414.1"/>
    </source>
</evidence>
<dbReference type="Proteomes" id="UP000252147">
    <property type="component" value="Unassembled WGS sequence"/>
</dbReference>
<feature type="binding site" evidence="12">
    <location>
        <position position="90"/>
    </location>
    <ligand>
        <name>NAD(+)</name>
        <dbReference type="ChEBI" id="CHEBI:57540"/>
    </ligand>
</feature>
<accession>A0A368BNE8</accession>
<evidence type="ECO:0000256" key="4">
    <source>
        <dbReference type="ARBA" id="ARBA00022832"/>
    </source>
</evidence>
<evidence type="ECO:0000313" key="14">
    <source>
        <dbReference type="Proteomes" id="UP000252147"/>
    </source>
</evidence>
<evidence type="ECO:0000256" key="10">
    <source>
        <dbReference type="PIRSR" id="PIRSR000094-1"/>
    </source>
</evidence>
<evidence type="ECO:0000256" key="7">
    <source>
        <dbReference type="ARBA" id="ARBA00023098"/>
    </source>
</evidence>
<dbReference type="SUPFAM" id="SSF51735">
    <property type="entry name" value="NAD(P)-binding Rossmann-fold domains"/>
    <property type="match status" value="1"/>
</dbReference>
<dbReference type="PANTHER" id="PTHR43159">
    <property type="entry name" value="ENOYL-[ACYL-CARRIER-PROTEIN] REDUCTASE"/>
    <property type="match status" value="1"/>
</dbReference>
<feature type="binding site" evidence="12">
    <location>
        <position position="38"/>
    </location>
    <ligand>
        <name>NAD(+)</name>
        <dbReference type="ChEBI" id="CHEBI:57540"/>
    </ligand>
</feature>
<comment type="similarity">
    <text evidence="2 9">Belongs to the short-chain dehydrogenases/reductases (SDR) family. FabI subfamily.</text>
</comment>
<organism evidence="13 14">
    <name type="scientific">SAR86 cluster bacterium</name>
    <dbReference type="NCBI Taxonomy" id="2030880"/>
    <lineage>
        <taxon>Bacteria</taxon>
        <taxon>Pseudomonadati</taxon>
        <taxon>Pseudomonadota</taxon>
        <taxon>Gammaproteobacteria</taxon>
        <taxon>SAR86 cluster</taxon>
    </lineage>
</organism>
<evidence type="ECO:0000256" key="11">
    <source>
        <dbReference type="PIRSR" id="PIRSR000094-2"/>
    </source>
</evidence>
<evidence type="ECO:0000256" key="1">
    <source>
        <dbReference type="ARBA" id="ARBA00005194"/>
    </source>
</evidence>
<sequence length="257" mass="27459">MVNGKKILIVGLANKYSIAAAIAASLHEHGAIVGYSYQNERFEKFINEFSSNNGGGLTFKCDLSSDKEIKGLVNFFAEEWGEIDGIVHSVGFAPSDQIAGNIEDCITREGFAITHDISSYSFAGLIKEAVPFFSENASALTLTYVGSQEATPNYNVMGMAKASLEASVRYFSATLGSKGIRVNSISAGPIKTLAASGIKGFKSMLNKHGSETPLRRNITAKEVGDTATFLLSDMSSGITGQTIYVDGGYNIQAMKFD</sequence>
<dbReference type="GO" id="GO:0004318">
    <property type="term" value="F:enoyl-[acyl-carrier-protein] reductase (NADH) activity"/>
    <property type="evidence" value="ECO:0007669"/>
    <property type="project" value="UniProtKB-EC"/>
</dbReference>
<feature type="active site" description="Proton acceptor" evidence="10">
    <location>
        <position position="154"/>
    </location>
</feature>
<dbReference type="CDD" id="cd05372">
    <property type="entry name" value="ENR_SDR"/>
    <property type="match status" value="1"/>
</dbReference>
<dbReference type="InterPro" id="IPR014358">
    <property type="entry name" value="Enoyl-ACP_Rdtase_NADH"/>
</dbReference>
<dbReference type="FunFam" id="1.10.8.400:FF:000001">
    <property type="entry name" value="Enoyl-[acyl-carrier-protein] reductase [NADH]"/>
    <property type="match status" value="1"/>
</dbReference>
<keyword evidence="3 9" id="KW-0444">Lipid biosynthesis</keyword>
<evidence type="ECO:0000256" key="9">
    <source>
        <dbReference type="PIRNR" id="PIRNR000094"/>
    </source>
</evidence>
<dbReference type="InterPro" id="IPR036291">
    <property type="entry name" value="NAD(P)-bd_dom_sf"/>
</dbReference>
<evidence type="ECO:0000256" key="8">
    <source>
        <dbReference type="ARBA" id="ARBA00023160"/>
    </source>
</evidence>
<dbReference type="InterPro" id="IPR002347">
    <property type="entry name" value="SDR_fam"/>
</dbReference>
<feature type="active site" description="Proton acceptor" evidence="10">
    <location>
        <position position="144"/>
    </location>
</feature>
<feature type="binding site" evidence="12">
    <location>
        <begin position="190"/>
        <end position="194"/>
    </location>
    <ligand>
        <name>NAD(+)</name>
        <dbReference type="ChEBI" id="CHEBI:57540"/>
    </ligand>
</feature>
<dbReference type="AlphaFoldDB" id="A0A368BNE8"/>
<gene>
    <name evidence="13" type="ORF">DBW97_02620</name>
</gene>
<dbReference type="GO" id="GO:0006633">
    <property type="term" value="P:fatty acid biosynthetic process"/>
    <property type="evidence" value="ECO:0007669"/>
    <property type="project" value="UniProtKB-UniPathway"/>
</dbReference>